<sequence>MKKLIKKIVPALMTLLALAIAGGSQVSWIFRK</sequence>
<evidence type="ECO:0000313" key="2">
    <source>
        <dbReference type="Proteomes" id="UP001519308"/>
    </source>
</evidence>
<dbReference type="EMBL" id="JAGGLL010000004">
    <property type="protein sequence ID" value="MBP2020952.1"/>
    <property type="molecule type" value="Genomic_DNA"/>
</dbReference>
<keyword evidence="2" id="KW-1185">Reference proteome</keyword>
<reference evidence="1 2" key="1">
    <citation type="submission" date="2021-03" db="EMBL/GenBank/DDBJ databases">
        <title>Genomic Encyclopedia of Type Strains, Phase IV (KMG-IV): sequencing the most valuable type-strain genomes for metagenomic binning, comparative biology and taxonomic classification.</title>
        <authorList>
            <person name="Goeker M."/>
        </authorList>
    </citation>
    <scope>NUCLEOTIDE SEQUENCE [LARGE SCALE GENOMIC DNA]</scope>
    <source>
        <strain evidence="1 2">DSM 28650</strain>
    </source>
</reference>
<gene>
    <name evidence="1" type="ORF">J2Z44_000736</name>
</gene>
<comment type="caution">
    <text evidence="1">The sequence shown here is derived from an EMBL/GenBank/DDBJ whole genome shotgun (WGS) entry which is preliminary data.</text>
</comment>
<evidence type="ECO:0000313" key="1">
    <source>
        <dbReference type="EMBL" id="MBP2020952.1"/>
    </source>
</evidence>
<organism evidence="1 2">
    <name type="scientific">Clostridium punense</name>
    <dbReference type="NCBI Taxonomy" id="1054297"/>
    <lineage>
        <taxon>Bacteria</taxon>
        <taxon>Bacillati</taxon>
        <taxon>Bacillota</taxon>
        <taxon>Clostridia</taxon>
        <taxon>Eubacteriales</taxon>
        <taxon>Clostridiaceae</taxon>
        <taxon>Clostridium</taxon>
    </lineage>
</organism>
<name>A0ABS4JZJ1_9CLOT</name>
<dbReference type="Proteomes" id="UP001519308">
    <property type="component" value="Unassembled WGS sequence"/>
</dbReference>
<protein>
    <submittedName>
        <fullName evidence="1">Uncharacterized protein</fullName>
    </submittedName>
</protein>
<accession>A0ABS4JZJ1</accession>
<proteinExistence type="predicted"/>